<protein>
    <submittedName>
        <fullName evidence="1">Uncharacterized protein</fullName>
    </submittedName>
</protein>
<evidence type="ECO:0000313" key="1">
    <source>
        <dbReference type="EMBL" id="KAF2621436.1"/>
    </source>
</evidence>
<accession>A0ACB6RHS0</accession>
<name>A0ACB6RHS0_9PLEO</name>
<dbReference type="Proteomes" id="UP000799754">
    <property type="component" value="Unassembled WGS sequence"/>
</dbReference>
<gene>
    <name evidence="1" type="ORF">BU25DRAFT_482780</name>
</gene>
<evidence type="ECO:0000313" key="2">
    <source>
        <dbReference type="Proteomes" id="UP000799754"/>
    </source>
</evidence>
<sequence length="107" mass="12627">MRAKELHGSLHFHQHNRRRYEWALMHNPDKYKVGDGLGYDFRKVCFTDKSPAHVGEEQGMQRVWCKADETYHSDVRKDCNCKDCALQFFGAFQYDHKGPCCHGYFPL</sequence>
<proteinExistence type="predicted"/>
<keyword evidence="2" id="KW-1185">Reference proteome</keyword>
<comment type="caution">
    <text evidence="1">The sequence shown here is derived from an EMBL/GenBank/DDBJ whole genome shotgun (WGS) entry which is preliminary data.</text>
</comment>
<dbReference type="EMBL" id="MU006755">
    <property type="protein sequence ID" value="KAF2621436.1"/>
    <property type="molecule type" value="Genomic_DNA"/>
</dbReference>
<reference evidence="1" key="1">
    <citation type="journal article" date="2020" name="Stud. Mycol.">
        <title>101 Dothideomycetes genomes: a test case for predicting lifestyles and emergence of pathogens.</title>
        <authorList>
            <person name="Haridas S."/>
            <person name="Albert R."/>
            <person name="Binder M."/>
            <person name="Bloem J."/>
            <person name="Labutti K."/>
            <person name="Salamov A."/>
            <person name="Andreopoulos B."/>
            <person name="Baker S."/>
            <person name="Barry K."/>
            <person name="Bills G."/>
            <person name="Bluhm B."/>
            <person name="Cannon C."/>
            <person name="Castanera R."/>
            <person name="Culley D."/>
            <person name="Daum C."/>
            <person name="Ezra D."/>
            <person name="Gonzalez J."/>
            <person name="Henrissat B."/>
            <person name="Kuo A."/>
            <person name="Liang C."/>
            <person name="Lipzen A."/>
            <person name="Lutzoni F."/>
            <person name="Magnuson J."/>
            <person name="Mondo S."/>
            <person name="Nolan M."/>
            <person name="Ohm R."/>
            <person name="Pangilinan J."/>
            <person name="Park H.-J."/>
            <person name="Ramirez L."/>
            <person name="Alfaro M."/>
            <person name="Sun H."/>
            <person name="Tritt A."/>
            <person name="Yoshinaga Y."/>
            <person name="Zwiers L.-H."/>
            <person name="Turgeon B."/>
            <person name="Goodwin S."/>
            <person name="Spatafora J."/>
            <person name="Crous P."/>
            <person name="Grigoriev I."/>
        </authorList>
    </citation>
    <scope>NUCLEOTIDE SEQUENCE</scope>
    <source>
        <strain evidence="1">CBS 525.71</strain>
    </source>
</reference>
<organism evidence="1 2">
    <name type="scientific">Macroventuria anomochaeta</name>
    <dbReference type="NCBI Taxonomy" id="301207"/>
    <lineage>
        <taxon>Eukaryota</taxon>
        <taxon>Fungi</taxon>
        <taxon>Dikarya</taxon>
        <taxon>Ascomycota</taxon>
        <taxon>Pezizomycotina</taxon>
        <taxon>Dothideomycetes</taxon>
        <taxon>Pleosporomycetidae</taxon>
        <taxon>Pleosporales</taxon>
        <taxon>Pleosporineae</taxon>
        <taxon>Didymellaceae</taxon>
        <taxon>Macroventuria</taxon>
    </lineage>
</organism>